<dbReference type="UniPathway" id="UPA00344"/>
<comment type="similarity">
    <text evidence="4 11">Belongs to the MoeA family.</text>
</comment>
<name>A0A2Z3HK83_9BACT</name>
<dbReference type="SUPFAM" id="SSF53218">
    <property type="entry name" value="Molybdenum cofactor biosynthesis proteins"/>
    <property type="match status" value="1"/>
</dbReference>
<dbReference type="FunFam" id="3.40.980.10:FF:000004">
    <property type="entry name" value="Molybdopterin molybdenumtransferase"/>
    <property type="match status" value="1"/>
</dbReference>
<evidence type="ECO:0000313" key="14">
    <source>
        <dbReference type="Proteomes" id="UP000245802"/>
    </source>
</evidence>
<dbReference type="AlphaFoldDB" id="A0A2Z3HK83"/>
<dbReference type="PANTHER" id="PTHR10192">
    <property type="entry name" value="MOLYBDOPTERIN BIOSYNTHESIS PROTEIN"/>
    <property type="match status" value="1"/>
</dbReference>
<dbReference type="Pfam" id="PF03453">
    <property type="entry name" value="MoeA_N"/>
    <property type="match status" value="1"/>
</dbReference>
<protein>
    <recommendedName>
        <fullName evidence="11">Molybdopterin molybdenumtransferase</fullName>
        <ecNumber evidence="11">2.10.1.1</ecNumber>
    </recommendedName>
</protein>
<keyword evidence="14" id="KW-1185">Reference proteome</keyword>
<dbReference type="InterPro" id="IPR036688">
    <property type="entry name" value="MoeA_C_domain_IV_sf"/>
</dbReference>
<accession>A0A2Z3HK83</accession>
<dbReference type="GO" id="GO:0005829">
    <property type="term" value="C:cytosol"/>
    <property type="evidence" value="ECO:0007669"/>
    <property type="project" value="TreeGrafter"/>
</dbReference>
<evidence type="ECO:0000256" key="9">
    <source>
        <dbReference type="ARBA" id="ARBA00023150"/>
    </source>
</evidence>
<evidence type="ECO:0000256" key="4">
    <source>
        <dbReference type="ARBA" id="ARBA00010763"/>
    </source>
</evidence>
<dbReference type="RefSeq" id="WP_010050475.1">
    <property type="nucleotide sequence ID" value="NZ_CP025958.1"/>
</dbReference>
<dbReference type="SUPFAM" id="SSF63882">
    <property type="entry name" value="MoeA N-terminal region -like"/>
    <property type="match status" value="1"/>
</dbReference>
<keyword evidence="6 11" id="KW-0808">Transferase</keyword>
<dbReference type="SUPFAM" id="SSF63867">
    <property type="entry name" value="MoeA C-terminal domain-like"/>
    <property type="match status" value="1"/>
</dbReference>
<organism evidence="13 14">
    <name type="scientific">Gemmata obscuriglobus</name>
    <dbReference type="NCBI Taxonomy" id="114"/>
    <lineage>
        <taxon>Bacteria</taxon>
        <taxon>Pseudomonadati</taxon>
        <taxon>Planctomycetota</taxon>
        <taxon>Planctomycetia</taxon>
        <taxon>Gemmatales</taxon>
        <taxon>Gemmataceae</taxon>
        <taxon>Gemmata</taxon>
    </lineage>
</organism>
<sequence length="401" mass="41484">MFEVADALATVLSHSRPLEAEVAALSVAALGQVLAADITADADSPPFAKSLRDGYAVRSADCASAGAELTVVEEVPAGKVPLKSVGTGEAARIFTGAPIPDGADAVVMQEHTEKLGGGRVRIVDAGVKSRQWVYAQGAEMRAGAVVLAKGTPITPAACGVLASVGQTAVPAFPFPRVGVIVTGDEIVEAGTKPRPGQIRNSNGPMLTALTARGGGRPRYLGIARDDRAVTESLIREGLDVSDVVVIAGGMSVGDHDFVPEVLKELGVVIRFRQIRMKPGKPILFGTTEKGTLVFGLPGNPVSAFVGFELFVRPALRILGGHAEAGPRTIRLPLADGLAESTDRPTYRPAKLEPHATGWGVRPLTTTGSPDLVSTQRADALLVLPAGNTRADAGTLADVVLL</sequence>
<dbReference type="EC" id="2.10.1.1" evidence="11"/>
<evidence type="ECO:0000256" key="5">
    <source>
        <dbReference type="ARBA" id="ARBA00022505"/>
    </source>
</evidence>
<dbReference type="NCBIfam" id="NF045515">
    <property type="entry name" value="Glp_gephyrin"/>
    <property type="match status" value="1"/>
</dbReference>
<dbReference type="GO" id="GO:0046872">
    <property type="term" value="F:metal ion binding"/>
    <property type="evidence" value="ECO:0007669"/>
    <property type="project" value="UniProtKB-UniRule"/>
</dbReference>
<comment type="catalytic activity">
    <reaction evidence="10">
        <text>adenylyl-molybdopterin + molybdate = Mo-molybdopterin + AMP + H(+)</text>
        <dbReference type="Rhea" id="RHEA:35047"/>
        <dbReference type="ChEBI" id="CHEBI:15378"/>
        <dbReference type="ChEBI" id="CHEBI:36264"/>
        <dbReference type="ChEBI" id="CHEBI:62727"/>
        <dbReference type="ChEBI" id="CHEBI:71302"/>
        <dbReference type="ChEBI" id="CHEBI:456215"/>
        <dbReference type="EC" id="2.10.1.1"/>
    </reaction>
</comment>
<comment type="cofactor">
    <cofactor evidence="1 11">
        <name>Mg(2+)</name>
        <dbReference type="ChEBI" id="CHEBI:18420"/>
    </cofactor>
</comment>
<keyword evidence="8 11" id="KW-0460">Magnesium</keyword>
<evidence type="ECO:0000256" key="7">
    <source>
        <dbReference type="ARBA" id="ARBA00022723"/>
    </source>
</evidence>
<dbReference type="Gene3D" id="3.40.980.10">
    <property type="entry name" value="MoaB/Mog-like domain"/>
    <property type="match status" value="1"/>
</dbReference>
<evidence type="ECO:0000313" key="13">
    <source>
        <dbReference type="EMBL" id="AWM41880.1"/>
    </source>
</evidence>
<dbReference type="Gene3D" id="2.170.190.11">
    <property type="entry name" value="Molybdopterin biosynthesis moea protein, domain 3"/>
    <property type="match status" value="1"/>
</dbReference>
<evidence type="ECO:0000256" key="10">
    <source>
        <dbReference type="ARBA" id="ARBA00047317"/>
    </source>
</evidence>
<dbReference type="CDD" id="cd00887">
    <property type="entry name" value="MoeA"/>
    <property type="match status" value="1"/>
</dbReference>
<comment type="pathway">
    <text evidence="3 11">Cofactor biosynthesis; molybdopterin biosynthesis.</text>
</comment>
<evidence type="ECO:0000256" key="6">
    <source>
        <dbReference type="ARBA" id="ARBA00022679"/>
    </source>
</evidence>
<dbReference type="InterPro" id="IPR008284">
    <property type="entry name" value="MoCF_biosynth_CS"/>
</dbReference>
<dbReference type="OrthoDB" id="9804758at2"/>
<keyword evidence="7 11" id="KW-0479">Metal-binding</keyword>
<dbReference type="KEGG" id="gog:C1280_36065"/>
<evidence type="ECO:0000256" key="3">
    <source>
        <dbReference type="ARBA" id="ARBA00005046"/>
    </source>
</evidence>
<dbReference type="Pfam" id="PF03454">
    <property type="entry name" value="MoeA_C"/>
    <property type="match status" value="1"/>
</dbReference>
<dbReference type="InterPro" id="IPR036135">
    <property type="entry name" value="MoeA_linker/N_sf"/>
</dbReference>
<evidence type="ECO:0000256" key="8">
    <source>
        <dbReference type="ARBA" id="ARBA00022842"/>
    </source>
</evidence>
<dbReference type="Gene3D" id="2.40.340.10">
    <property type="entry name" value="MoeA, C-terminal, domain IV"/>
    <property type="match status" value="1"/>
</dbReference>
<dbReference type="NCBIfam" id="TIGR00177">
    <property type="entry name" value="molyb_syn"/>
    <property type="match status" value="1"/>
</dbReference>
<evidence type="ECO:0000256" key="2">
    <source>
        <dbReference type="ARBA" id="ARBA00002901"/>
    </source>
</evidence>
<dbReference type="FunFam" id="2.170.190.11:FF:000001">
    <property type="entry name" value="Molybdopterin molybdenumtransferase"/>
    <property type="match status" value="1"/>
</dbReference>
<dbReference type="Gene3D" id="3.90.105.10">
    <property type="entry name" value="Molybdopterin biosynthesis moea protein, domain 2"/>
    <property type="match status" value="1"/>
</dbReference>
<evidence type="ECO:0000256" key="11">
    <source>
        <dbReference type="RuleBase" id="RU365090"/>
    </source>
</evidence>
<dbReference type="GO" id="GO:0061599">
    <property type="term" value="F:molybdopterin molybdotransferase activity"/>
    <property type="evidence" value="ECO:0007669"/>
    <property type="project" value="UniProtKB-UniRule"/>
</dbReference>
<dbReference type="Pfam" id="PF00994">
    <property type="entry name" value="MoCF_biosynth"/>
    <property type="match status" value="1"/>
</dbReference>
<evidence type="ECO:0000256" key="1">
    <source>
        <dbReference type="ARBA" id="ARBA00001946"/>
    </source>
</evidence>
<comment type="function">
    <text evidence="2 11">Catalyzes the insertion of molybdate into adenylated molybdopterin with the concomitant release of AMP.</text>
</comment>
<reference evidence="13 14" key="1">
    <citation type="submission" date="2018-01" db="EMBL/GenBank/DDBJ databases">
        <title>G. obscuriglobus.</title>
        <authorList>
            <person name="Franke J."/>
            <person name="Blomberg W."/>
            <person name="Selmecki A."/>
        </authorList>
    </citation>
    <scope>NUCLEOTIDE SEQUENCE [LARGE SCALE GENOMIC DNA]</scope>
    <source>
        <strain evidence="13 14">DSM 5831</strain>
    </source>
</reference>
<dbReference type="EMBL" id="CP025958">
    <property type="protein sequence ID" value="AWM41880.1"/>
    <property type="molecule type" value="Genomic_DNA"/>
</dbReference>
<dbReference type="InterPro" id="IPR005110">
    <property type="entry name" value="MoeA_linker/N"/>
</dbReference>
<dbReference type="InterPro" id="IPR005111">
    <property type="entry name" value="MoeA_C_domain_IV"/>
</dbReference>
<dbReference type="InterPro" id="IPR036425">
    <property type="entry name" value="MoaB/Mog-like_dom_sf"/>
</dbReference>
<dbReference type="InterPro" id="IPR001453">
    <property type="entry name" value="MoaB/Mog_dom"/>
</dbReference>
<dbReference type="PANTHER" id="PTHR10192:SF5">
    <property type="entry name" value="GEPHYRIN"/>
    <property type="match status" value="1"/>
</dbReference>
<dbReference type="PROSITE" id="PS01079">
    <property type="entry name" value="MOCF_BIOSYNTHESIS_2"/>
    <property type="match status" value="1"/>
</dbReference>
<proteinExistence type="inferred from homology"/>
<keyword evidence="9 11" id="KW-0501">Molybdenum cofactor biosynthesis</keyword>
<dbReference type="InterPro" id="IPR038987">
    <property type="entry name" value="MoeA-like"/>
</dbReference>
<gene>
    <name evidence="13" type="ORF">C1280_36065</name>
</gene>
<evidence type="ECO:0000259" key="12">
    <source>
        <dbReference type="SMART" id="SM00852"/>
    </source>
</evidence>
<dbReference type="Proteomes" id="UP000245802">
    <property type="component" value="Chromosome"/>
</dbReference>
<dbReference type="GO" id="GO:0006777">
    <property type="term" value="P:Mo-molybdopterin cofactor biosynthetic process"/>
    <property type="evidence" value="ECO:0007669"/>
    <property type="project" value="UniProtKB-UniRule"/>
</dbReference>
<keyword evidence="5 11" id="KW-0500">Molybdenum</keyword>
<feature type="domain" description="MoaB/Mog" evidence="12">
    <location>
        <begin position="178"/>
        <end position="317"/>
    </location>
</feature>
<dbReference type="SMART" id="SM00852">
    <property type="entry name" value="MoCF_biosynth"/>
    <property type="match status" value="1"/>
</dbReference>